<dbReference type="SUPFAM" id="SSF51569">
    <property type="entry name" value="Aldolase"/>
    <property type="match status" value="1"/>
</dbReference>
<evidence type="ECO:0000256" key="3">
    <source>
        <dbReference type="ARBA" id="ARBA00022741"/>
    </source>
</evidence>
<dbReference type="SUPFAM" id="SSF51230">
    <property type="entry name" value="Single hybrid motif"/>
    <property type="match status" value="1"/>
</dbReference>
<dbReference type="CDD" id="cd07937">
    <property type="entry name" value="DRE_TIM_PC_TC_5S"/>
    <property type="match status" value="1"/>
</dbReference>
<feature type="domain" description="CoA carboxyltransferase C-terminal" evidence="10">
    <location>
        <begin position="157"/>
        <end position="446"/>
    </location>
</feature>
<gene>
    <name evidence="12" type="ORF">KIPB_001524</name>
</gene>
<organism evidence="12 13">
    <name type="scientific">Kipferlia bialata</name>
    <dbReference type="NCBI Taxonomy" id="797122"/>
    <lineage>
        <taxon>Eukaryota</taxon>
        <taxon>Metamonada</taxon>
        <taxon>Carpediemonas-like organisms</taxon>
        <taxon>Kipferlia</taxon>
    </lineage>
</organism>
<evidence type="ECO:0000259" key="10">
    <source>
        <dbReference type="PROSITE" id="PS50989"/>
    </source>
</evidence>
<dbReference type="PRINTS" id="PR01069">
    <property type="entry name" value="ACCCTRFRASEA"/>
</dbReference>
<dbReference type="InterPro" id="IPR000089">
    <property type="entry name" value="Biotin_lipoyl"/>
</dbReference>
<dbReference type="PROSITE" id="PS50991">
    <property type="entry name" value="PYR_CT"/>
    <property type="match status" value="1"/>
</dbReference>
<keyword evidence="6" id="KW-0443">Lipid metabolism</keyword>
<feature type="region of interest" description="Disordered" evidence="9">
    <location>
        <begin position="103"/>
        <end position="175"/>
    </location>
</feature>
<dbReference type="InterPro" id="IPR000891">
    <property type="entry name" value="PYR_CT"/>
</dbReference>
<proteinExistence type="predicted"/>
<evidence type="ECO:0000256" key="9">
    <source>
        <dbReference type="SAM" id="MobiDB-lite"/>
    </source>
</evidence>
<dbReference type="GO" id="GO:0009317">
    <property type="term" value="C:acetyl-CoA carboxylase complex"/>
    <property type="evidence" value="ECO:0007669"/>
    <property type="project" value="InterPro"/>
</dbReference>
<dbReference type="InterPro" id="IPR011763">
    <property type="entry name" value="COA_CT_C"/>
</dbReference>
<evidence type="ECO:0000256" key="2">
    <source>
        <dbReference type="ARBA" id="ARBA00022516"/>
    </source>
</evidence>
<dbReference type="SUPFAM" id="SSF89000">
    <property type="entry name" value="post-HMGL domain-like"/>
    <property type="match status" value="1"/>
</dbReference>
<dbReference type="FunFam" id="3.20.20.70:FF:000033">
    <property type="entry name" value="Pyruvate carboxylase"/>
    <property type="match status" value="1"/>
</dbReference>
<dbReference type="InterPro" id="IPR055268">
    <property type="entry name" value="PCB-like"/>
</dbReference>
<dbReference type="PANTHER" id="PTHR43778:SF2">
    <property type="entry name" value="PYRUVATE CARBOXYLASE, MITOCHONDRIAL"/>
    <property type="match status" value="1"/>
</dbReference>
<protein>
    <recommendedName>
        <fullName evidence="1">acetyl-CoA carboxytransferase</fullName>
        <ecNumber evidence="1">2.1.3.15</ecNumber>
    </recommendedName>
</protein>
<feature type="domain" description="Pyruvate carboxyltransferase" evidence="11">
    <location>
        <begin position="585"/>
        <end position="857"/>
    </location>
</feature>
<feature type="compositionally biased region" description="Low complexity" evidence="9">
    <location>
        <begin position="540"/>
        <end position="557"/>
    </location>
</feature>
<dbReference type="GO" id="GO:0016743">
    <property type="term" value="F:carboxyl- or carbamoyltransferase activity"/>
    <property type="evidence" value="ECO:0007669"/>
    <property type="project" value="InterPro"/>
</dbReference>
<dbReference type="Pfam" id="PF02436">
    <property type="entry name" value="PYC_OADA"/>
    <property type="match status" value="1"/>
</dbReference>
<feature type="compositionally biased region" description="Basic and acidic residues" evidence="9">
    <location>
        <begin position="160"/>
        <end position="173"/>
    </location>
</feature>
<keyword evidence="7" id="KW-0275">Fatty acid biosynthesis</keyword>
<comment type="caution">
    <text evidence="12">The sequence shown here is derived from an EMBL/GenBank/DDBJ whole genome shotgun (WGS) entry which is preliminary data.</text>
</comment>
<dbReference type="SUPFAM" id="SSF52096">
    <property type="entry name" value="ClpP/crotonase"/>
    <property type="match status" value="1"/>
</dbReference>
<evidence type="ECO:0000256" key="6">
    <source>
        <dbReference type="ARBA" id="ARBA00023098"/>
    </source>
</evidence>
<dbReference type="Proteomes" id="UP000265618">
    <property type="component" value="Unassembled WGS sequence"/>
</dbReference>
<dbReference type="EMBL" id="BDIP01000220">
    <property type="protein sequence ID" value="GIQ80689.1"/>
    <property type="molecule type" value="Genomic_DNA"/>
</dbReference>
<feature type="region of interest" description="Disordered" evidence="9">
    <location>
        <begin position="514"/>
        <end position="564"/>
    </location>
</feature>
<dbReference type="InterPro" id="IPR003379">
    <property type="entry name" value="Carboxylase_cons_dom"/>
</dbReference>
<sequence length="1215" mass="130617">MCRGSASVYDRETPEAFQTGQFLYENGHCDCVCDTYPEAEALVAHILAIVAGKAGVHEGERERERVEAEALASRGGPIDTAAGIGRLGLDMDMAERVGEMAYAAQREREREERERQGADPALSVSSLSSPDPMGMPETDTSSGQTDLESEASPGPEETDTEARPDYTETRSLDRVQPQDIVHQLFGQHFVEISGGGAAGKNRLIRAGLAMLPGAPGGVALPCIVTYHHKGHSVEQASEREYGCGLPAGFSLALRAAKLAERLRLPLLTFVDTAGALPSFEAEATGQARHIAACLCYYQTLTVPVVSLVVGEGGSGGALAIAGANRVGILSGAFYSVITPEGAASIMQSKLDRQRRQRGEPVVRHEMGVDHADCTALAALQHAYPEQLLELGVVDRVVSESVDGEREPWGECPVLVSRVLSFLHCMLGDIAAVGEGDRGREGERVRQDRWDRFNALGEYGTYQGGERERGEVIRLRQSRGECADTPSAPKTRPTPPSLPLTDYIAAQTVALGSAYRRDSAHPTPSYPPSVYRHVSEQQGESPSTAPTAPTTSSIDATPDNAKRVLDRDGPEALSKWLSVEAEAGRVGITTTDFRDAHQSLVATRIRTAELYGGAVHLRDAGVSASPSLFSVECWGGATFDVSMRFLKESPWERLRVLRKALPDTCLQMLFRGSNAVGYTGYPDNVIHEFVKVAAREGIDVFRIFDAFNKIDQMRVAIDAVRECNKVAEVCLCFSGDFLSEAETIYTLDYYRDRAREAKEAGAHIIAIKDMAGLVKPQMAVPLVQCIRQETGLPVHFHTHSTGGSALVTCVAMVDAGCAVVDVATCALSGLTSQPPMQSLLHSLSGTPHFTCIDPTVLEAYDSYWRGVRAVYSDTESGIMAPSANVYQHQIPGGQYSNLYQQCKGLGMLNRWDRLLEVYAGVNRVFGNLIKVTPSSKVVGDMALLLVSSGLSPEDILDESVCIDFPLSVRNLFGGKLGMPHHGLPSAVCKRVLKIDSVPPYVRPGDMLPPADMGAERERLVEVFSDKGIESEVRDTDVLSSLLYKQVYDDYLTHVSKYGVDTTRLPCPVFRFGLRPGDSTPLLCLRESDTPATLECIRVTGVSIQGDRAVTVAYAGADGASTTYSTRVTEPEPPVTSCPLPNADPAKKGDIPATVSGTVTELHVTQGQRVRKGDALVSVEGPKIKVSISAPTDGVVSELGVGQGTDVVATTLVAVIG</sequence>
<dbReference type="CDD" id="cd06850">
    <property type="entry name" value="biotinyl_domain"/>
    <property type="match status" value="1"/>
</dbReference>
<feature type="region of interest" description="Disordered" evidence="9">
    <location>
        <begin position="476"/>
        <end position="499"/>
    </location>
</feature>
<feature type="region of interest" description="Disordered" evidence="9">
    <location>
        <begin position="1122"/>
        <end position="1141"/>
    </location>
</feature>
<dbReference type="GO" id="GO:0006094">
    <property type="term" value="P:gluconeogenesis"/>
    <property type="evidence" value="ECO:0007669"/>
    <property type="project" value="TreeGrafter"/>
</dbReference>
<feature type="compositionally biased region" description="Basic and acidic residues" evidence="9">
    <location>
        <begin position="105"/>
        <end position="117"/>
    </location>
</feature>
<dbReference type="Gene3D" id="3.90.226.10">
    <property type="entry name" value="2-enoyl-CoA Hydratase, Chain A, domain 1"/>
    <property type="match status" value="1"/>
</dbReference>
<dbReference type="InterPro" id="IPR029045">
    <property type="entry name" value="ClpP/crotonase-like_dom_sf"/>
</dbReference>
<evidence type="ECO:0000313" key="12">
    <source>
        <dbReference type="EMBL" id="GIQ80689.1"/>
    </source>
</evidence>
<evidence type="ECO:0000256" key="1">
    <source>
        <dbReference type="ARBA" id="ARBA00011883"/>
    </source>
</evidence>
<dbReference type="Pfam" id="PF03255">
    <property type="entry name" value="ACCA"/>
    <property type="match status" value="1"/>
</dbReference>
<evidence type="ECO:0000256" key="8">
    <source>
        <dbReference type="ARBA" id="ARBA00049152"/>
    </source>
</evidence>
<name>A0A9K3CS42_9EUKA</name>
<dbReference type="InterPro" id="IPR001095">
    <property type="entry name" value="Acetyl_CoA_COase_a_su"/>
</dbReference>
<keyword evidence="2" id="KW-0444">Lipid biosynthesis</keyword>
<dbReference type="GO" id="GO:0004736">
    <property type="term" value="F:pyruvate carboxylase activity"/>
    <property type="evidence" value="ECO:0007669"/>
    <property type="project" value="TreeGrafter"/>
</dbReference>
<dbReference type="GO" id="GO:0006633">
    <property type="term" value="P:fatty acid biosynthetic process"/>
    <property type="evidence" value="ECO:0007669"/>
    <property type="project" value="UniProtKB-KW"/>
</dbReference>
<keyword evidence="4" id="KW-0276">Fatty acid metabolism</keyword>
<keyword evidence="13" id="KW-1185">Reference proteome</keyword>
<dbReference type="Gene3D" id="3.20.20.70">
    <property type="entry name" value="Aldolase class I"/>
    <property type="match status" value="1"/>
</dbReference>
<accession>A0A9K3CS42</accession>
<evidence type="ECO:0000313" key="13">
    <source>
        <dbReference type="Proteomes" id="UP000265618"/>
    </source>
</evidence>
<evidence type="ECO:0000259" key="11">
    <source>
        <dbReference type="PROSITE" id="PS50991"/>
    </source>
</evidence>
<keyword evidence="3" id="KW-0547">Nucleotide-binding</keyword>
<dbReference type="OrthoDB" id="196847at2759"/>
<dbReference type="EC" id="2.1.3.15" evidence="1"/>
<comment type="catalytic activity">
    <reaction evidence="8">
        <text>N(6)-carboxybiotinyl-L-lysyl-[protein] + acetyl-CoA = N(6)-biotinyl-L-lysyl-[protein] + malonyl-CoA</text>
        <dbReference type="Rhea" id="RHEA:54728"/>
        <dbReference type="Rhea" id="RHEA-COMP:10505"/>
        <dbReference type="Rhea" id="RHEA-COMP:10506"/>
        <dbReference type="ChEBI" id="CHEBI:57288"/>
        <dbReference type="ChEBI" id="CHEBI:57384"/>
        <dbReference type="ChEBI" id="CHEBI:83144"/>
        <dbReference type="ChEBI" id="CHEBI:83145"/>
        <dbReference type="EC" id="2.1.3.15"/>
    </reaction>
</comment>
<dbReference type="AlphaFoldDB" id="A0A9K3CS42"/>
<dbReference type="Pfam" id="PF00364">
    <property type="entry name" value="Biotin_lipoyl"/>
    <property type="match status" value="1"/>
</dbReference>
<dbReference type="InterPro" id="IPR013785">
    <property type="entry name" value="Aldolase_TIM"/>
</dbReference>
<reference evidence="12 13" key="1">
    <citation type="journal article" date="2018" name="PLoS ONE">
        <title>The draft genome of Kipferlia bialata reveals reductive genome evolution in fornicate parasites.</title>
        <authorList>
            <person name="Tanifuji G."/>
            <person name="Takabayashi S."/>
            <person name="Kume K."/>
            <person name="Takagi M."/>
            <person name="Nakayama T."/>
            <person name="Kamikawa R."/>
            <person name="Inagaki Y."/>
            <person name="Hashimoto T."/>
        </authorList>
    </citation>
    <scope>NUCLEOTIDE SEQUENCE [LARGE SCALE GENOMIC DNA]</scope>
    <source>
        <strain evidence="12">NY0173</strain>
    </source>
</reference>
<dbReference type="PANTHER" id="PTHR43778">
    <property type="entry name" value="PYRUVATE CARBOXYLASE"/>
    <property type="match status" value="1"/>
</dbReference>
<dbReference type="Gene3D" id="2.40.50.100">
    <property type="match status" value="1"/>
</dbReference>
<evidence type="ECO:0000256" key="4">
    <source>
        <dbReference type="ARBA" id="ARBA00022832"/>
    </source>
</evidence>
<keyword evidence="5" id="KW-0067">ATP-binding</keyword>
<evidence type="ECO:0000256" key="7">
    <source>
        <dbReference type="ARBA" id="ARBA00023160"/>
    </source>
</evidence>
<dbReference type="NCBIfam" id="NF006761">
    <property type="entry name" value="PRK09282.1"/>
    <property type="match status" value="1"/>
</dbReference>
<dbReference type="InterPro" id="IPR011053">
    <property type="entry name" value="Single_hybrid_motif"/>
</dbReference>
<evidence type="ECO:0000256" key="5">
    <source>
        <dbReference type="ARBA" id="ARBA00022840"/>
    </source>
</evidence>
<dbReference type="PROSITE" id="PS50989">
    <property type="entry name" value="COA_CT_CTER"/>
    <property type="match status" value="1"/>
</dbReference>
<dbReference type="GO" id="GO:0003989">
    <property type="term" value="F:acetyl-CoA carboxylase activity"/>
    <property type="evidence" value="ECO:0007669"/>
    <property type="project" value="InterPro"/>
</dbReference>
<dbReference type="GO" id="GO:0005524">
    <property type="term" value="F:ATP binding"/>
    <property type="evidence" value="ECO:0007669"/>
    <property type="project" value="UniProtKB-KW"/>
</dbReference>